<keyword evidence="4" id="KW-0132">Cell division</keyword>
<dbReference type="AlphaFoldDB" id="G3ANY6"/>
<evidence type="ECO:0000313" key="10">
    <source>
        <dbReference type="EMBL" id="EGW32611.1"/>
    </source>
</evidence>
<feature type="coiled-coil region" evidence="8">
    <location>
        <begin position="448"/>
        <end position="482"/>
    </location>
</feature>
<feature type="coiled-coil region" evidence="8">
    <location>
        <begin position="306"/>
        <end position="419"/>
    </location>
</feature>
<name>G3ANY6_SPAPN</name>
<dbReference type="GO" id="GO:0051301">
    <property type="term" value="P:cell division"/>
    <property type="evidence" value="ECO:0007669"/>
    <property type="project" value="UniProtKB-KW"/>
</dbReference>
<dbReference type="Proteomes" id="UP000000709">
    <property type="component" value="Unassembled WGS sequence"/>
</dbReference>
<evidence type="ECO:0000256" key="7">
    <source>
        <dbReference type="ARBA" id="ARBA00023306"/>
    </source>
</evidence>
<dbReference type="eggNOG" id="KOG4593">
    <property type="taxonomic scope" value="Eukaryota"/>
</dbReference>
<protein>
    <recommendedName>
        <fullName evidence="3">Spindle assembly checkpoint component MAD1</fullName>
    </recommendedName>
</protein>
<dbReference type="FunCoup" id="G3ANY6">
    <property type="interactions" value="299"/>
</dbReference>
<dbReference type="GO" id="GO:0007094">
    <property type="term" value="P:mitotic spindle assembly checkpoint signaling"/>
    <property type="evidence" value="ECO:0007669"/>
    <property type="project" value="InterPro"/>
</dbReference>
<accession>G3ANY6</accession>
<organism evidence="11">
    <name type="scientific">Spathaspora passalidarum (strain NRRL Y-27907 / 11-Y1)</name>
    <dbReference type="NCBI Taxonomy" id="619300"/>
    <lineage>
        <taxon>Eukaryota</taxon>
        <taxon>Fungi</taxon>
        <taxon>Dikarya</taxon>
        <taxon>Ascomycota</taxon>
        <taxon>Saccharomycotina</taxon>
        <taxon>Pichiomycetes</taxon>
        <taxon>Debaryomycetaceae</taxon>
        <taxon>Spathaspora</taxon>
    </lineage>
</organism>
<evidence type="ECO:0000256" key="4">
    <source>
        <dbReference type="ARBA" id="ARBA00022618"/>
    </source>
</evidence>
<reference evidence="10 11" key="1">
    <citation type="journal article" date="2011" name="Proc. Natl. Acad. Sci. U.S.A.">
        <title>Comparative genomics of xylose-fermenting fungi for enhanced biofuel production.</title>
        <authorList>
            <person name="Wohlbach D.J."/>
            <person name="Kuo A."/>
            <person name="Sato T.K."/>
            <person name="Potts K.M."/>
            <person name="Salamov A.A."/>
            <person name="LaButti K.M."/>
            <person name="Sun H."/>
            <person name="Clum A."/>
            <person name="Pangilinan J.L."/>
            <person name="Lindquist E.A."/>
            <person name="Lucas S."/>
            <person name="Lapidus A."/>
            <person name="Jin M."/>
            <person name="Gunawan C."/>
            <person name="Balan V."/>
            <person name="Dale B.E."/>
            <person name="Jeffries T.W."/>
            <person name="Zinkel R."/>
            <person name="Barry K.W."/>
            <person name="Grigoriev I.V."/>
            <person name="Gasch A.P."/>
        </authorList>
    </citation>
    <scope>NUCLEOTIDE SEQUENCE [LARGE SCALE GENOMIC DNA]</scope>
    <source>
        <strain evidence="11">NRRL Y-27907 / 11-Y1</strain>
    </source>
</reference>
<comment type="similarity">
    <text evidence="2">Belongs to the MAD1 family.</text>
</comment>
<evidence type="ECO:0000256" key="9">
    <source>
        <dbReference type="SAM" id="MobiDB-lite"/>
    </source>
</evidence>
<keyword evidence="11" id="KW-1185">Reference proteome</keyword>
<dbReference type="GeneID" id="18875405"/>
<dbReference type="PANTHER" id="PTHR23168:SF0">
    <property type="entry name" value="MITOTIC SPINDLE ASSEMBLY CHECKPOINT PROTEIN MAD1"/>
    <property type="match status" value="1"/>
</dbReference>
<evidence type="ECO:0000256" key="8">
    <source>
        <dbReference type="SAM" id="Coils"/>
    </source>
</evidence>
<dbReference type="Gene3D" id="6.10.250.1080">
    <property type="match status" value="1"/>
</dbReference>
<evidence type="ECO:0000256" key="1">
    <source>
        <dbReference type="ARBA" id="ARBA00004123"/>
    </source>
</evidence>
<dbReference type="HOGENOM" id="CLU_418026_0_0_1"/>
<dbReference type="EMBL" id="GL996502">
    <property type="protein sequence ID" value="EGW32611.1"/>
    <property type="molecule type" value="Genomic_DNA"/>
</dbReference>
<dbReference type="OMA" id="FGFIIEF"/>
<dbReference type="GO" id="GO:0051315">
    <property type="term" value="P:attachment of mitotic spindle microtubules to kinetochore"/>
    <property type="evidence" value="ECO:0007669"/>
    <property type="project" value="TreeGrafter"/>
</dbReference>
<keyword evidence="6" id="KW-0539">Nucleus</keyword>
<feature type="coiled-coil region" evidence="8">
    <location>
        <begin position="28"/>
        <end position="261"/>
    </location>
</feature>
<evidence type="ECO:0000256" key="3">
    <source>
        <dbReference type="ARBA" id="ARBA00022019"/>
    </source>
</evidence>
<sequence>MCSSPFVSNPSRTSFIEDGNTFDQKQTISKFKFQIDSLTTEKEILKQEKESIIRDYEALLTKKSEEYSKLKANFDFTYEEKKQLESKLVNQSQVEKGTSHSLRKEIDQLRTKNQTLSSEYRDLETKYDRLQRKHQQVSSNWNQELIIKNELRDGITEKEQIIQQLQSKNDELIKQMKSYSDILNNKDSLSNINQSLLNKNASLQKINNQLQSKYDKLLQTQISNEVLKEKNTTLTNKLIHLQGVEEKCQQLDIEKSEIQAKFNDLFRILNESIQSSDQKDEETNTIKIKNFIQMFKESQARTLTLQEKLDDKTREVNELRECLEENMQLIEEEYLPTIESLESNSKSLVEQNEQLERAKNLNSREIVFLRNSLKELEEIQAKKQESENKTYDKATDQYLTNLEKLVGEYKQEIEKLQAQVNHPNQPSIGNKRPHPDDANKRLSFKSQVSDLERENVKLLTKIKQLESTVQELTNKLRDTNSLNEKRKDLQILQLKNNLVAKDQAIKKETLDALRNENQCLIDKYINNKEVDSIPRAVFERQENDKSLLQNKINELNRRITRFKEVYSKKSKDILTIISKYFGFTIEFLPSVTNPNELSSRLKLVSKYLPPKEKSYLVIDFETKALKAYGSFEFKSMCEEMAEKWVKEQQGQFPCLLSALNLKMYELYRS</sequence>
<comment type="subcellular location">
    <subcellularLocation>
        <location evidence="1">Nucleus</location>
    </subcellularLocation>
</comment>
<dbReference type="OrthoDB" id="331602at2759"/>
<proteinExistence type="inferred from homology"/>
<dbReference type="GO" id="GO:0005635">
    <property type="term" value="C:nuclear envelope"/>
    <property type="evidence" value="ECO:0007669"/>
    <property type="project" value="TreeGrafter"/>
</dbReference>
<feature type="coiled-coil region" evidence="8">
    <location>
        <begin position="538"/>
        <end position="565"/>
    </location>
</feature>
<dbReference type="RefSeq" id="XP_007375887.1">
    <property type="nucleotide sequence ID" value="XM_007375825.1"/>
</dbReference>
<evidence type="ECO:0000256" key="6">
    <source>
        <dbReference type="ARBA" id="ARBA00023242"/>
    </source>
</evidence>
<dbReference type="GO" id="GO:0072686">
    <property type="term" value="C:mitotic spindle"/>
    <property type="evidence" value="ECO:0007669"/>
    <property type="project" value="TreeGrafter"/>
</dbReference>
<dbReference type="InParanoid" id="G3ANY6"/>
<evidence type="ECO:0000256" key="2">
    <source>
        <dbReference type="ARBA" id="ARBA00008029"/>
    </source>
</evidence>
<dbReference type="KEGG" id="spaa:SPAPADRAFT_71978"/>
<feature type="region of interest" description="Disordered" evidence="9">
    <location>
        <begin position="421"/>
        <end position="440"/>
    </location>
</feature>
<evidence type="ECO:0000313" key="11">
    <source>
        <dbReference type="Proteomes" id="UP000000709"/>
    </source>
</evidence>
<dbReference type="PANTHER" id="PTHR23168">
    <property type="entry name" value="MITOTIC SPINDLE ASSEMBLY CHECKPOINT PROTEIN MAD1 MITOTIC ARREST DEFICIENT-LIKE PROTEIN 1"/>
    <property type="match status" value="1"/>
</dbReference>
<keyword evidence="8" id="KW-0175">Coiled coil</keyword>
<dbReference type="GO" id="GO:0000776">
    <property type="term" value="C:kinetochore"/>
    <property type="evidence" value="ECO:0007669"/>
    <property type="project" value="TreeGrafter"/>
</dbReference>
<dbReference type="STRING" id="619300.G3ANY6"/>
<evidence type="ECO:0000256" key="5">
    <source>
        <dbReference type="ARBA" id="ARBA00022776"/>
    </source>
</evidence>
<gene>
    <name evidence="10" type="ORF">SPAPADRAFT_71978</name>
</gene>
<keyword evidence="7" id="KW-0131">Cell cycle</keyword>
<dbReference type="Pfam" id="PF05557">
    <property type="entry name" value="MAD"/>
    <property type="match status" value="1"/>
</dbReference>
<keyword evidence="5" id="KW-0498">Mitosis</keyword>
<dbReference type="InterPro" id="IPR008672">
    <property type="entry name" value="Mad1"/>
</dbReference>